<gene>
    <name evidence="2" type="ORF">PECUL_23A049022</name>
</gene>
<proteinExistence type="predicted"/>
<accession>A0AAD1TDJ8</accession>
<dbReference type="Proteomes" id="UP001295444">
    <property type="component" value="Chromosome 11"/>
</dbReference>
<evidence type="ECO:0000313" key="3">
    <source>
        <dbReference type="Proteomes" id="UP001295444"/>
    </source>
</evidence>
<name>A0AAD1TDJ8_PELCU</name>
<feature type="region of interest" description="Disordered" evidence="1">
    <location>
        <begin position="14"/>
        <end position="59"/>
    </location>
</feature>
<dbReference type="AlphaFoldDB" id="A0AAD1TDJ8"/>
<keyword evidence="3" id="KW-1185">Reference proteome</keyword>
<feature type="region of interest" description="Disordered" evidence="1">
    <location>
        <begin position="80"/>
        <end position="102"/>
    </location>
</feature>
<reference evidence="2" key="1">
    <citation type="submission" date="2022-03" db="EMBL/GenBank/DDBJ databases">
        <authorList>
            <person name="Alioto T."/>
            <person name="Alioto T."/>
            <person name="Gomez Garrido J."/>
        </authorList>
    </citation>
    <scope>NUCLEOTIDE SEQUENCE</scope>
</reference>
<evidence type="ECO:0000256" key="1">
    <source>
        <dbReference type="SAM" id="MobiDB-lite"/>
    </source>
</evidence>
<evidence type="ECO:0000313" key="2">
    <source>
        <dbReference type="EMBL" id="CAH2321330.1"/>
    </source>
</evidence>
<organism evidence="2 3">
    <name type="scientific">Pelobates cultripes</name>
    <name type="common">Western spadefoot toad</name>
    <dbReference type="NCBI Taxonomy" id="61616"/>
    <lineage>
        <taxon>Eukaryota</taxon>
        <taxon>Metazoa</taxon>
        <taxon>Chordata</taxon>
        <taxon>Craniata</taxon>
        <taxon>Vertebrata</taxon>
        <taxon>Euteleostomi</taxon>
        <taxon>Amphibia</taxon>
        <taxon>Batrachia</taxon>
        <taxon>Anura</taxon>
        <taxon>Pelobatoidea</taxon>
        <taxon>Pelobatidae</taxon>
        <taxon>Pelobates</taxon>
    </lineage>
</organism>
<protein>
    <submittedName>
        <fullName evidence="2">Uncharacterized protein</fullName>
    </submittedName>
</protein>
<feature type="compositionally biased region" description="Polar residues" evidence="1">
    <location>
        <begin position="18"/>
        <end position="29"/>
    </location>
</feature>
<dbReference type="EMBL" id="OW240922">
    <property type="protein sequence ID" value="CAH2321330.1"/>
    <property type="molecule type" value="Genomic_DNA"/>
</dbReference>
<sequence>MGSVDTQCNLTIFGHPTTKINTQMTQNGNGEKDKKTKTGPTQTEGQHSRYLPPGARRPPTLRIFLTTQGISTQMTPLSAYLQRDPNNCHQAQRQQNRSRQRY</sequence>